<proteinExistence type="predicted"/>
<feature type="transmembrane region" description="Helical" evidence="1">
    <location>
        <begin position="37"/>
        <end position="55"/>
    </location>
</feature>
<evidence type="ECO:0000313" key="2">
    <source>
        <dbReference type="EMBL" id="ANV98159.1"/>
    </source>
</evidence>
<feature type="transmembrane region" description="Helical" evidence="1">
    <location>
        <begin position="7"/>
        <end position="31"/>
    </location>
</feature>
<evidence type="ECO:0000256" key="1">
    <source>
        <dbReference type="SAM" id="Phobius"/>
    </source>
</evidence>
<keyword evidence="1" id="KW-0812">Transmembrane</keyword>
<keyword evidence="3" id="KW-1185">Reference proteome</keyword>
<dbReference type="KEGG" id="het:BBW65_04795"/>
<name>A0A1B1U5X3_9HELI</name>
<protein>
    <submittedName>
        <fullName evidence="2">Uncharacterized protein</fullName>
    </submittedName>
</protein>
<organism evidence="2 3">
    <name type="scientific">Helicobacter enhydrae</name>
    <dbReference type="NCBI Taxonomy" id="222136"/>
    <lineage>
        <taxon>Bacteria</taxon>
        <taxon>Pseudomonadati</taxon>
        <taxon>Campylobacterota</taxon>
        <taxon>Epsilonproteobacteria</taxon>
        <taxon>Campylobacterales</taxon>
        <taxon>Helicobacteraceae</taxon>
        <taxon>Helicobacter</taxon>
    </lineage>
</organism>
<dbReference type="AlphaFoldDB" id="A0A1B1U5X3"/>
<keyword evidence="1" id="KW-1133">Transmembrane helix</keyword>
<keyword evidence="1" id="KW-0472">Membrane</keyword>
<dbReference type="EMBL" id="CP016503">
    <property type="protein sequence ID" value="ANV98159.1"/>
    <property type="molecule type" value="Genomic_DNA"/>
</dbReference>
<dbReference type="Proteomes" id="UP000092884">
    <property type="component" value="Chromosome"/>
</dbReference>
<evidence type="ECO:0000313" key="3">
    <source>
        <dbReference type="Proteomes" id="UP000092884"/>
    </source>
</evidence>
<accession>A0A1B1U5X3</accession>
<gene>
    <name evidence="2" type="ORF">BBW65_04795</name>
</gene>
<dbReference type="RefSeq" id="WP_066340479.1">
    <property type="nucleotide sequence ID" value="NZ_CP016503.1"/>
</dbReference>
<sequence length="60" mass="6664">MSLLGFILFILLLPYIIFGIYIIIGIISGAYTAGQNFLTSVYGKLILLILAFIIFHRIGT</sequence>
<reference evidence="3" key="1">
    <citation type="submission" date="2016-07" db="EMBL/GenBank/DDBJ databases">
        <authorList>
            <person name="Florea S."/>
            <person name="Webb J.S."/>
            <person name="Jaromczyk J."/>
            <person name="Schardl C.L."/>
        </authorList>
    </citation>
    <scope>NUCLEOTIDE SEQUENCE [LARGE SCALE GENOMIC DNA]</scope>
    <source>
        <strain evidence="3">MIT 01-6242</strain>
    </source>
</reference>